<evidence type="ECO:0000256" key="9">
    <source>
        <dbReference type="PIRSR" id="PIRSR634598-1"/>
    </source>
</evidence>
<evidence type="ECO:0000256" key="3">
    <source>
        <dbReference type="ARBA" id="ARBA00005183"/>
    </source>
</evidence>
<dbReference type="GO" id="GO:0008872">
    <property type="term" value="F:glucarate dehydratase activity"/>
    <property type="evidence" value="ECO:0007669"/>
    <property type="project" value="UniProtKB-EC"/>
</dbReference>
<feature type="active site" description="Proton acceptor" evidence="9">
    <location>
        <position position="191"/>
    </location>
</feature>
<dbReference type="SFLD" id="SFLDG00055">
    <property type="entry name" value="glucarate_dehydratase"/>
    <property type="match status" value="1"/>
</dbReference>
<reference evidence="11 12" key="1">
    <citation type="submission" date="2016-10" db="EMBL/GenBank/DDBJ databases">
        <authorList>
            <person name="de Groot N.N."/>
        </authorList>
    </citation>
    <scope>NUCLEOTIDE SEQUENCE [LARGE SCALE GENOMIC DNA]</scope>
    <source>
        <strain evidence="11 12">LMG 2247</strain>
    </source>
</reference>
<dbReference type="OrthoDB" id="193563at2"/>
<sequence length="420" mass="45825">MKIAAVRVTPIAISDPPLLNASGVHEPYALRSIIEVETDNGFVGLGETYGDKPVLDGLLRVKDALAGLSPFDLNGLWQRICAAGTSTAQGVQLDVAPGSQASNAARKLFGAFEVALLDVQARSLGVPVHELLGGAVRRQVPFSAYLFFKFSSDIDPSYKRDPWGEVLDAEQLVGEARTMIERYGFGSIKLKAGALDPDHEVECLKALKRAFPQHPLRIDPNANWSLETAIRMAQRLQGDLEYYEDPTPGLEGMAELRKATGLPLATNMVVTDMDEFRRNVGLNGVQIVLSDHHYWGGLRATQVLATMCDTFGLGLSMHSNSHLGISLMAMSHLAAAVPNLTYACDTHYPWQDDEVIEGGKIAIEGGCVTLTDAPGLGVELDREALAALHEQYLGCGITNRDDVSQMRKFRPDWTRQKPRF</sequence>
<evidence type="ECO:0000256" key="2">
    <source>
        <dbReference type="ARBA" id="ARBA00001946"/>
    </source>
</evidence>
<dbReference type="SUPFAM" id="SSF54826">
    <property type="entry name" value="Enolase N-terminal domain-like"/>
    <property type="match status" value="1"/>
</dbReference>
<dbReference type="Gene3D" id="3.30.390.10">
    <property type="entry name" value="Enolase-like, N-terminal domain"/>
    <property type="match status" value="1"/>
</dbReference>
<evidence type="ECO:0000313" key="11">
    <source>
        <dbReference type="EMBL" id="SDG23080.1"/>
    </source>
</evidence>
<keyword evidence="7" id="KW-0460">Magnesium</keyword>
<proteinExistence type="inferred from homology"/>
<dbReference type="Proteomes" id="UP000199706">
    <property type="component" value="Unassembled WGS sequence"/>
</dbReference>
<dbReference type="RefSeq" id="WP_090682694.1">
    <property type="nucleotide sequence ID" value="NZ_CADERL010000002.1"/>
</dbReference>
<comment type="pathway">
    <text evidence="3">Carbohydrate acid metabolism; D-glucarate degradation; 2,5-dioxopentanoate from D-glucarate: step 1/2.</text>
</comment>
<dbReference type="InterPro" id="IPR034598">
    <property type="entry name" value="GlucD-like"/>
</dbReference>
<keyword evidence="6" id="KW-0479">Metal-binding</keyword>
<feature type="active site" description="Proton acceptor" evidence="9">
    <location>
        <position position="318"/>
    </location>
</feature>
<feature type="domain" description="Mandelate racemase/muconate lactonizing enzyme C-terminal" evidence="10">
    <location>
        <begin position="169"/>
        <end position="263"/>
    </location>
</feature>
<comment type="similarity">
    <text evidence="4">Belongs to the mandelate racemase/muconate lactonizing enzyme family. GlucD subfamily.</text>
</comment>
<dbReference type="Pfam" id="PF02746">
    <property type="entry name" value="MR_MLE_N"/>
    <property type="match status" value="1"/>
</dbReference>
<dbReference type="InterPro" id="IPR013341">
    <property type="entry name" value="Mandelate_racemase_N_dom"/>
</dbReference>
<comment type="catalytic activity">
    <reaction evidence="1">
        <text>D-glucarate = 5-dehydro-4-deoxy-D-glucarate + H2O</text>
        <dbReference type="Rhea" id="RHEA:14573"/>
        <dbReference type="ChEBI" id="CHEBI:15377"/>
        <dbReference type="ChEBI" id="CHEBI:30612"/>
        <dbReference type="ChEBI" id="CHEBI:42819"/>
        <dbReference type="EC" id="4.2.1.40"/>
    </reaction>
</comment>
<protein>
    <recommendedName>
        <fullName evidence="5">glucarate dehydratase</fullName>
        <ecNumber evidence="5">4.2.1.40</ecNumber>
    </recommendedName>
</protein>
<dbReference type="CDD" id="cd03323">
    <property type="entry name" value="D-glucarate_dehydratase"/>
    <property type="match status" value="1"/>
</dbReference>
<comment type="cofactor">
    <cofactor evidence="2">
        <name>Mg(2+)</name>
        <dbReference type="ChEBI" id="CHEBI:18420"/>
    </cofactor>
</comment>
<evidence type="ECO:0000256" key="8">
    <source>
        <dbReference type="ARBA" id="ARBA00023239"/>
    </source>
</evidence>
<dbReference type="SFLD" id="SFLDS00001">
    <property type="entry name" value="Enolase"/>
    <property type="match status" value="1"/>
</dbReference>
<dbReference type="PANTHER" id="PTHR48080:SF4">
    <property type="entry name" value="GLUCARATE DEHYDRATASE"/>
    <property type="match status" value="1"/>
</dbReference>
<dbReference type="Gene3D" id="3.20.20.120">
    <property type="entry name" value="Enolase-like C-terminal domain"/>
    <property type="match status" value="1"/>
</dbReference>
<evidence type="ECO:0000256" key="1">
    <source>
        <dbReference type="ARBA" id="ARBA00001426"/>
    </source>
</evidence>
<evidence type="ECO:0000256" key="5">
    <source>
        <dbReference type="ARBA" id="ARBA00011973"/>
    </source>
</evidence>
<dbReference type="SMART" id="SM00922">
    <property type="entry name" value="MR_MLE"/>
    <property type="match status" value="1"/>
</dbReference>
<dbReference type="InterPro" id="IPR036849">
    <property type="entry name" value="Enolase-like_C_sf"/>
</dbReference>
<dbReference type="EMBL" id="FNCJ01000002">
    <property type="protein sequence ID" value="SDG23080.1"/>
    <property type="molecule type" value="Genomic_DNA"/>
</dbReference>
<accession>A0A1G7SLH7</accession>
<dbReference type="EC" id="4.2.1.40" evidence="5"/>
<evidence type="ECO:0000256" key="7">
    <source>
        <dbReference type="ARBA" id="ARBA00022842"/>
    </source>
</evidence>
<dbReference type="SUPFAM" id="SSF51604">
    <property type="entry name" value="Enolase C-terminal domain-like"/>
    <property type="match status" value="1"/>
</dbReference>
<keyword evidence="8" id="KW-0456">Lyase</keyword>
<evidence type="ECO:0000259" key="10">
    <source>
        <dbReference type="SMART" id="SM00922"/>
    </source>
</evidence>
<dbReference type="InterPro" id="IPR034593">
    <property type="entry name" value="DgoD-like"/>
</dbReference>
<evidence type="ECO:0000313" key="12">
    <source>
        <dbReference type="Proteomes" id="UP000199706"/>
    </source>
</evidence>
<dbReference type="InterPro" id="IPR029065">
    <property type="entry name" value="Enolase_C-like"/>
</dbReference>
<dbReference type="AlphaFoldDB" id="A0A1G7SLH7"/>
<dbReference type="InterPro" id="IPR029017">
    <property type="entry name" value="Enolase-like_N"/>
</dbReference>
<dbReference type="GO" id="GO:0046872">
    <property type="term" value="F:metal ion binding"/>
    <property type="evidence" value="ECO:0007669"/>
    <property type="project" value="UniProtKB-KW"/>
</dbReference>
<dbReference type="PANTHER" id="PTHR48080">
    <property type="entry name" value="D-GALACTONATE DEHYDRATASE-RELATED"/>
    <property type="match status" value="1"/>
</dbReference>
<dbReference type="InterPro" id="IPR013342">
    <property type="entry name" value="Mandelate_racemase_C"/>
</dbReference>
<dbReference type="Pfam" id="PF13378">
    <property type="entry name" value="MR_MLE_C"/>
    <property type="match status" value="1"/>
</dbReference>
<name>A0A1G7SLH7_9BURK</name>
<evidence type="ECO:0000256" key="4">
    <source>
        <dbReference type="ARBA" id="ARBA00009938"/>
    </source>
</evidence>
<gene>
    <name evidence="11" type="ORF">SAMN05216466_102543</name>
</gene>
<evidence type="ECO:0000256" key="6">
    <source>
        <dbReference type="ARBA" id="ARBA00022723"/>
    </source>
</evidence>
<organism evidence="11 12">
    <name type="scientific">Paraburkholderia phenazinium</name>
    <dbReference type="NCBI Taxonomy" id="60549"/>
    <lineage>
        <taxon>Bacteria</taxon>
        <taxon>Pseudomonadati</taxon>
        <taxon>Pseudomonadota</taxon>
        <taxon>Betaproteobacteria</taxon>
        <taxon>Burkholderiales</taxon>
        <taxon>Burkholderiaceae</taxon>
        <taxon>Paraburkholderia</taxon>
    </lineage>
</organism>